<dbReference type="FunFam" id="2.40.10.10:FF:000047">
    <property type="entry name" value="Trypsin eta"/>
    <property type="match status" value="2"/>
</dbReference>
<name>A0A195DIB6_9HYME</name>
<dbReference type="InterPro" id="IPR018114">
    <property type="entry name" value="TRYPSIN_HIS"/>
</dbReference>
<dbReference type="GO" id="GO:0005576">
    <property type="term" value="C:extracellular region"/>
    <property type="evidence" value="ECO:0007669"/>
    <property type="project" value="UniProtKB-SubCell"/>
</dbReference>
<evidence type="ECO:0000256" key="6">
    <source>
        <dbReference type="ARBA" id="ARBA00022825"/>
    </source>
</evidence>
<evidence type="ECO:0000256" key="1">
    <source>
        <dbReference type="ARBA" id="ARBA00004239"/>
    </source>
</evidence>
<keyword evidence="4 9" id="KW-0645">Protease</keyword>
<gene>
    <name evidence="11" type="ORF">ALC57_15308</name>
</gene>
<protein>
    <recommendedName>
        <fullName evidence="8">chymotrypsin</fullName>
        <ecNumber evidence="8">3.4.21.1</ecNumber>
    </recommendedName>
</protein>
<reference evidence="11 12" key="1">
    <citation type="submission" date="2015-09" db="EMBL/GenBank/DDBJ databases">
        <title>Trachymyrmex cornetzi WGS genome.</title>
        <authorList>
            <person name="Nygaard S."/>
            <person name="Hu H."/>
            <person name="Boomsma J."/>
            <person name="Zhang G."/>
        </authorList>
    </citation>
    <scope>NUCLEOTIDE SEQUENCE [LARGE SCALE GENOMIC DNA]</scope>
    <source>
        <strain evidence="11">Tcor2-1</strain>
        <tissue evidence="11">Whole body</tissue>
    </source>
</reference>
<dbReference type="InterPro" id="IPR009003">
    <property type="entry name" value="Peptidase_S1_PA"/>
</dbReference>
<sequence>MAYYNICNCLLKVKKHFILNLIYIPFYIFCFITHLTGFPDTYIVGGKDAPVGKFPYQVSLRKSGRHACGGSIINHYTILTAGHCLANYRLMPDTLKSLTIHAGTNQLSENGTVYKAKQAIVHEAFNSSRLVNDIGLLILSTPIEYTKYIQPISLATTDIAPSGSYCILSGWGRIRIGGIIPDKLQEIELTVYDQFKCQLIQRRVRSNHICTLTRKGEGACYGDSGGPLVSNGVQIGIVSFGTPCARGRPDVYTRVASFTEWIKKYKMRALVCFIFTALVYGTEGAPHIGGKDAPIGNFPHQVSLRFNGGHMCGGSILDKYNILTAARCVKVFNQYDLDYLKIHAGTNWLDVPGAVYDVESVSVNSQYNENLIINDVALIHLKNPITYNVLVQPINLVTTDKELEGKPCTLSGWGNTSLNGSTSNNMQEIELTVYPQKDCKAAQPKVTDSHICTLTTEGEGACYGDFGGPLVANEVQIGIVSFSTSCAFGFPDIYTRVSSFVTWITEHLKK</sequence>
<dbReference type="PROSITE" id="PS50240">
    <property type="entry name" value="TRYPSIN_DOM"/>
    <property type="match status" value="2"/>
</dbReference>
<dbReference type="STRING" id="471704.A0A195DIB6"/>
<dbReference type="InterPro" id="IPR001314">
    <property type="entry name" value="Peptidase_S1A"/>
</dbReference>
<dbReference type="PANTHER" id="PTHR24276">
    <property type="entry name" value="POLYSERASE-RELATED"/>
    <property type="match status" value="1"/>
</dbReference>
<evidence type="ECO:0000256" key="7">
    <source>
        <dbReference type="ARBA" id="ARBA00023157"/>
    </source>
</evidence>
<evidence type="ECO:0000256" key="3">
    <source>
        <dbReference type="ARBA" id="ARBA00022525"/>
    </source>
</evidence>
<dbReference type="CDD" id="cd00190">
    <property type="entry name" value="Tryp_SPc"/>
    <property type="match status" value="2"/>
</dbReference>
<dbReference type="PROSITE" id="PS00135">
    <property type="entry name" value="TRYPSIN_SER"/>
    <property type="match status" value="1"/>
</dbReference>
<dbReference type="Gene3D" id="2.40.10.10">
    <property type="entry name" value="Trypsin-like serine proteases"/>
    <property type="match status" value="4"/>
</dbReference>
<dbReference type="SUPFAM" id="SSF50494">
    <property type="entry name" value="Trypsin-like serine proteases"/>
    <property type="match status" value="2"/>
</dbReference>
<dbReference type="Proteomes" id="UP000078492">
    <property type="component" value="Unassembled WGS sequence"/>
</dbReference>
<dbReference type="PROSITE" id="PS00134">
    <property type="entry name" value="TRYPSIN_HIS"/>
    <property type="match status" value="1"/>
</dbReference>
<dbReference type="GO" id="GO:0016485">
    <property type="term" value="P:protein processing"/>
    <property type="evidence" value="ECO:0007669"/>
    <property type="project" value="UniProtKB-ARBA"/>
</dbReference>
<evidence type="ECO:0000256" key="8">
    <source>
        <dbReference type="ARBA" id="ARBA00044036"/>
    </source>
</evidence>
<dbReference type="InterPro" id="IPR043504">
    <property type="entry name" value="Peptidase_S1_PA_chymotrypsin"/>
</dbReference>
<dbReference type="PANTHER" id="PTHR24276:SF96">
    <property type="entry name" value="PEPTIDASE S1 DOMAIN-CONTAINING PROTEIN"/>
    <property type="match status" value="1"/>
</dbReference>
<evidence type="ECO:0000313" key="11">
    <source>
        <dbReference type="EMBL" id="KYN12581.1"/>
    </source>
</evidence>
<evidence type="ECO:0000256" key="4">
    <source>
        <dbReference type="ARBA" id="ARBA00022670"/>
    </source>
</evidence>
<dbReference type="PRINTS" id="PR00722">
    <property type="entry name" value="CHYMOTRYPSIN"/>
</dbReference>
<keyword evidence="7" id="KW-1015">Disulfide bond</keyword>
<dbReference type="InterPro" id="IPR050430">
    <property type="entry name" value="Peptidase_S1"/>
</dbReference>
<dbReference type="InterPro" id="IPR001254">
    <property type="entry name" value="Trypsin_dom"/>
</dbReference>
<feature type="domain" description="Peptidase S1" evidence="10">
    <location>
        <begin position="287"/>
        <end position="509"/>
    </location>
</feature>
<keyword evidence="3" id="KW-0964">Secreted</keyword>
<dbReference type="SMART" id="SM00020">
    <property type="entry name" value="Tryp_SPc"/>
    <property type="match status" value="2"/>
</dbReference>
<comment type="subcellular location">
    <subcellularLocation>
        <location evidence="1">Secreted</location>
        <location evidence="1">Extracellular space</location>
    </subcellularLocation>
</comment>
<dbReference type="GO" id="GO:0004252">
    <property type="term" value="F:serine-type endopeptidase activity"/>
    <property type="evidence" value="ECO:0007669"/>
    <property type="project" value="UniProtKB-EC"/>
</dbReference>
<keyword evidence="6 9" id="KW-0720">Serine protease</keyword>
<dbReference type="EC" id="3.4.21.1" evidence="8"/>
<dbReference type="EMBL" id="KQ980824">
    <property type="protein sequence ID" value="KYN12581.1"/>
    <property type="molecule type" value="Genomic_DNA"/>
</dbReference>
<evidence type="ECO:0000256" key="5">
    <source>
        <dbReference type="ARBA" id="ARBA00022801"/>
    </source>
</evidence>
<feature type="domain" description="Peptidase S1" evidence="10">
    <location>
        <begin position="43"/>
        <end position="267"/>
    </location>
</feature>
<dbReference type="InterPro" id="IPR033116">
    <property type="entry name" value="TRYPSIN_SER"/>
</dbReference>
<organism evidence="11 12">
    <name type="scientific">Trachymyrmex cornetzi</name>
    <dbReference type="NCBI Taxonomy" id="471704"/>
    <lineage>
        <taxon>Eukaryota</taxon>
        <taxon>Metazoa</taxon>
        <taxon>Ecdysozoa</taxon>
        <taxon>Arthropoda</taxon>
        <taxon>Hexapoda</taxon>
        <taxon>Insecta</taxon>
        <taxon>Pterygota</taxon>
        <taxon>Neoptera</taxon>
        <taxon>Endopterygota</taxon>
        <taxon>Hymenoptera</taxon>
        <taxon>Apocrita</taxon>
        <taxon>Aculeata</taxon>
        <taxon>Formicoidea</taxon>
        <taxon>Formicidae</taxon>
        <taxon>Myrmicinae</taxon>
        <taxon>Trachymyrmex</taxon>
    </lineage>
</organism>
<proteinExistence type="inferred from homology"/>
<comment type="similarity">
    <text evidence="2">Belongs to the peptidase S1 family.</text>
</comment>
<dbReference type="Pfam" id="PF00089">
    <property type="entry name" value="Trypsin"/>
    <property type="match status" value="2"/>
</dbReference>
<accession>A0A195DIB6</accession>
<keyword evidence="5 9" id="KW-0378">Hydrolase</keyword>
<evidence type="ECO:0000256" key="2">
    <source>
        <dbReference type="ARBA" id="ARBA00007664"/>
    </source>
</evidence>
<keyword evidence="12" id="KW-1185">Reference proteome</keyword>
<evidence type="ECO:0000313" key="12">
    <source>
        <dbReference type="Proteomes" id="UP000078492"/>
    </source>
</evidence>
<evidence type="ECO:0000256" key="9">
    <source>
        <dbReference type="RuleBase" id="RU363034"/>
    </source>
</evidence>
<dbReference type="AlphaFoldDB" id="A0A195DIB6"/>
<evidence type="ECO:0000259" key="10">
    <source>
        <dbReference type="PROSITE" id="PS50240"/>
    </source>
</evidence>